<proteinExistence type="predicted"/>
<evidence type="ECO:0000313" key="2">
    <source>
        <dbReference type="Proteomes" id="UP000499080"/>
    </source>
</evidence>
<reference evidence="1 2" key="1">
    <citation type="journal article" date="2019" name="Sci. Rep.">
        <title>Orb-weaving spider Araneus ventricosus genome elucidates the spidroin gene catalogue.</title>
        <authorList>
            <person name="Kono N."/>
            <person name="Nakamura H."/>
            <person name="Ohtoshi R."/>
            <person name="Moran D.A.P."/>
            <person name="Shinohara A."/>
            <person name="Yoshida Y."/>
            <person name="Fujiwara M."/>
            <person name="Mori M."/>
            <person name="Tomita M."/>
            <person name="Arakawa K."/>
        </authorList>
    </citation>
    <scope>NUCLEOTIDE SEQUENCE [LARGE SCALE GENOMIC DNA]</scope>
</reference>
<sequence>MSDFASPFEVLHPPASFSYATEEAQMTRETTLVQIGGTSRQEVTNNNGNGFHNSTQRLTADQFALRADYKEIHSSFEQLVVRVASTNRRSYTSPISSVLESSTWSNKVRPGRIRTTACANRRSHNSPISSVLESSTWSNKVRPGRIRTTACANRRSHNSPISSVLESSTWSNKVRPGRIRTTACA</sequence>
<name>A0A4Y2KXG3_ARAVE</name>
<comment type="caution">
    <text evidence="1">The sequence shown here is derived from an EMBL/GenBank/DDBJ whole genome shotgun (WGS) entry which is preliminary data.</text>
</comment>
<dbReference type="AlphaFoldDB" id="A0A4Y2KXG3"/>
<gene>
    <name evidence="1" type="ORF">AVEN_12331_1</name>
</gene>
<dbReference type="EMBL" id="BGPR01005120">
    <property type="protein sequence ID" value="GBN06972.1"/>
    <property type="molecule type" value="Genomic_DNA"/>
</dbReference>
<dbReference type="Proteomes" id="UP000499080">
    <property type="component" value="Unassembled WGS sequence"/>
</dbReference>
<keyword evidence="2" id="KW-1185">Reference proteome</keyword>
<evidence type="ECO:0000313" key="1">
    <source>
        <dbReference type="EMBL" id="GBN06972.1"/>
    </source>
</evidence>
<accession>A0A4Y2KXG3</accession>
<protein>
    <submittedName>
        <fullName evidence="1">Uncharacterized protein</fullName>
    </submittedName>
</protein>
<organism evidence="1 2">
    <name type="scientific">Araneus ventricosus</name>
    <name type="common">Orbweaver spider</name>
    <name type="synonym">Epeira ventricosa</name>
    <dbReference type="NCBI Taxonomy" id="182803"/>
    <lineage>
        <taxon>Eukaryota</taxon>
        <taxon>Metazoa</taxon>
        <taxon>Ecdysozoa</taxon>
        <taxon>Arthropoda</taxon>
        <taxon>Chelicerata</taxon>
        <taxon>Arachnida</taxon>
        <taxon>Araneae</taxon>
        <taxon>Araneomorphae</taxon>
        <taxon>Entelegynae</taxon>
        <taxon>Araneoidea</taxon>
        <taxon>Araneidae</taxon>
        <taxon>Araneus</taxon>
    </lineage>
</organism>